<gene>
    <name evidence="4" type="ORF">RGQ30_24300</name>
</gene>
<dbReference type="SUPFAM" id="SSF52518">
    <property type="entry name" value="Thiamin diphosphate-binding fold (THDP-binding)"/>
    <property type="match status" value="2"/>
</dbReference>
<dbReference type="Gene3D" id="3.40.50.970">
    <property type="match status" value="1"/>
</dbReference>
<name>A0AA86J042_9BURK</name>
<dbReference type="InterPro" id="IPR029061">
    <property type="entry name" value="THDP-binding"/>
</dbReference>
<reference evidence="4 5" key="1">
    <citation type="submission" date="2023-10" db="EMBL/GenBank/DDBJ databases">
        <title>Complete Genome Sequence of Limnobacter thiooxidans CS-K2T, Isolated from freshwater lake sediments in Bavaria, Germany.</title>
        <authorList>
            <person name="Naruki M."/>
            <person name="Watanabe A."/>
            <person name="Warashina T."/>
            <person name="Morita T."/>
            <person name="Arakawa K."/>
        </authorList>
    </citation>
    <scope>NUCLEOTIDE SEQUENCE [LARGE SCALE GENOMIC DNA]</scope>
    <source>
        <strain evidence="4 5">CS-K2</strain>
    </source>
</reference>
<feature type="domain" description="DUF6537" evidence="3">
    <location>
        <begin position="984"/>
        <end position="1182"/>
    </location>
</feature>
<dbReference type="InterPro" id="IPR009014">
    <property type="entry name" value="Transketo_C/PFOR_II"/>
</dbReference>
<dbReference type="InterPro" id="IPR002869">
    <property type="entry name" value="Pyrv_flavodox_OxRed_cen"/>
</dbReference>
<evidence type="ECO:0000256" key="1">
    <source>
        <dbReference type="ARBA" id="ARBA00023002"/>
    </source>
</evidence>
<evidence type="ECO:0000259" key="3">
    <source>
        <dbReference type="Pfam" id="PF20169"/>
    </source>
</evidence>
<dbReference type="SUPFAM" id="SSF52922">
    <property type="entry name" value="TK C-terminal domain-like"/>
    <property type="match status" value="1"/>
</dbReference>
<dbReference type="Gene3D" id="3.40.920.10">
    <property type="entry name" value="Pyruvate-ferredoxin oxidoreductase, PFOR, domain III"/>
    <property type="match status" value="1"/>
</dbReference>
<proteinExistence type="predicted"/>
<dbReference type="InterPro" id="IPR051457">
    <property type="entry name" value="2-oxoacid:Fd_oxidoreductase"/>
</dbReference>
<dbReference type="Pfam" id="PF01558">
    <property type="entry name" value="POR"/>
    <property type="match status" value="1"/>
</dbReference>
<dbReference type="Pfam" id="PF20169">
    <property type="entry name" value="DUF6537"/>
    <property type="match status" value="1"/>
</dbReference>
<protein>
    <submittedName>
        <fullName evidence="4">Indolepyruvate ferredoxin oxidoreductase family protein</fullName>
    </submittedName>
</protein>
<dbReference type="GO" id="GO:0016903">
    <property type="term" value="F:oxidoreductase activity, acting on the aldehyde or oxo group of donors"/>
    <property type="evidence" value="ECO:0007669"/>
    <property type="project" value="InterPro"/>
</dbReference>
<dbReference type="KEGG" id="lto:RGQ30_24300"/>
<dbReference type="SUPFAM" id="SSF53323">
    <property type="entry name" value="Pyruvate-ferredoxin oxidoreductase, PFOR, domain III"/>
    <property type="match status" value="1"/>
</dbReference>
<dbReference type="Proteomes" id="UP001329151">
    <property type="component" value="Chromosome"/>
</dbReference>
<evidence type="ECO:0000313" key="4">
    <source>
        <dbReference type="EMBL" id="BET26929.1"/>
    </source>
</evidence>
<dbReference type="InterPro" id="IPR019752">
    <property type="entry name" value="Pyrv/ketoisovalerate_OxRed_cat"/>
</dbReference>
<keyword evidence="1" id="KW-0560">Oxidoreductase</keyword>
<feature type="domain" description="Pyruvate/ketoisovalerate oxidoreductase catalytic" evidence="2">
    <location>
        <begin position="770"/>
        <end position="958"/>
    </location>
</feature>
<dbReference type="PANTHER" id="PTHR48084">
    <property type="entry name" value="2-OXOGLUTARATE OXIDOREDUCTASE SUBUNIT KORB-RELATED"/>
    <property type="match status" value="1"/>
</dbReference>
<keyword evidence="5" id="KW-1185">Reference proteome</keyword>
<sequence length="1202" mass="132325">MNAPCHPRHPLSRAVSLHDKYTLPKGKIFLTGSQALVRLTLLQAELDRSHGLNTGGFVSGYRGSPLGAVDQAFWAAKKHLQPANIHFQPGLNEDLAATSVWGSQQLNLFRGAKVDGVFGLWYGKGPGVDRSLDVFKHANAAGASRYGGVLLVAGDDHAAKSSTLPHQSDHVLKAAAIPVLFPSNVQEIIDFGILGYAMSRYAGVWVGLKTVADVVECSATVDIDPARHVIHVPTDFEMPPDGLNIRWPDTALAQEARLLDHKLYAALAFCRANHLNRTVIDSPHAHFGIVATGKAYQDTLQALNDLGLTPGRCAEIGIRVFKVGMAWPLDAVGIREFAKGLKEILVIEEKRQFVEYQIKEELYAWREDVRPKVYGKFDERLAEDGREGGEWSLPQGNWLLPSHYELDPALISQAIAKRLQHIVLPPDVQAAISQRIQAILHRQTIGKPAHLAVERKPYFCSGCPHNTSTKVPEGSRAMAGIGCHYMAVWMNRSTETYTQMGGEGVPWIGQAPFTETPHVFANLGDGTYFHSGILAIRASVAAGVNITYKLLFNDAVAMTGGQHLDGVLTVPQLSRQLAAEGVAKIVIVSDNPQAHRRQSDQDPKAEGVEVFDRRDLDLVQKLLRSTPGTTVLIYEQTCASEKRRRRKRTDPATGQPLFPNQAKRVLINARVCEGCGDCSRHSNCLSIEPLPTPWGVKRTINQSTCNKDYSCLEGLCPSLVTVEGAGLKQHSNQVHLAALSNALSELQEPDFNIHPNDLDRRYAVLINGVGGTGVVTIAAWLGMAAHLQGMAALGLDMAGLAQKGGAVFSHFQFAPAGQALASSKIPVGEADLMIGGDLLVSAHEKTLELLRGEAFAVVNTDTSPTADFIQQRDWSVSENTMHADIAQALSNPQVQLQTVRAQWIAEQLLGDTVFANALLLGLAWQRGYLPLHLAALRQAIELNGVKVAENLQAFELGRLAAQNPEALDKLFNQADIPATQETAEELLQRCHRELAQYQNTAFADRFAARLKSLRALFNQHAEPGLAEVSWARLCRTYFKLLAYKDEFEVARLHTDPAWANTTRTQFEPGAKMVFHFAPTWLVGHAARPKKIRLGQGAIPILKAVAALRVVRGTWLDPFKGSLERKNQTLLVTWFESWMELMHNNPSMLQYSMEISRTLDLFNAVKGFGQVRIESFEKARFEIQNSVQYKPNLDQHDQDRQQT</sequence>
<evidence type="ECO:0000259" key="2">
    <source>
        <dbReference type="Pfam" id="PF01558"/>
    </source>
</evidence>
<dbReference type="AlphaFoldDB" id="A0AA86J042"/>
<dbReference type="PANTHER" id="PTHR48084:SF3">
    <property type="entry name" value="SUBUNIT OF PYRUVATE:FLAVODOXIN OXIDOREDUCTASE"/>
    <property type="match status" value="1"/>
</dbReference>
<organism evidence="4 5">
    <name type="scientific">Limnobacter thiooxidans</name>
    <dbReference type="NCBI Taxonomy" id="131080"/>
    <lineage>
        <taxon>Bacteria</taxon>
        <taxon>Pseudomonadati</taxon>
        <taxon>Pseudomonadota</taxon>
        <taxon>Betaproteobacteria</taxon>
        <taxon>Burkholderiales</taxon>
        <taxon>Burkholderiaceae</taxon>
        <taxon>Limnobacter</taxon>
    </lineage>
</organism>
<dbReference type="RefSeq" id="WP_130557943.1">
    <property type="nucleotide sequence ID" value="NZ_AP028947.1"/>
</dbReference>
<dbReference type="InterPro" id="IPR002880">
    <property type="entry name" value="Pyrv_Fd/Flavodoxin_OxRdtase_N"/>
</dbReference>
<dbReference type="NCBIfam" id="NF009588">
    <property type="entry name" value="PRK13029.1"/>
    <property type="match status" value="1"/>
</dbReference>
<dbReference type="EMBL" id="AP028947">
    <property type="protein sequence ID" value="BET26929.1"/>
    <property type="molecule type" value="Genomic_DNA"/>
</dbReference>
<dbReference type="CDD" id="cd07034">
    <property type="entry name" value="TPP_PYR_PFOR_IOR-alpha_like"/>
    <property type="match status" value="1"/>
</dbReference>
<accession>A0AA86J042</accession>
<evidence type="ECO:0000313" key="5">
    <source>
        <dbReference type="Proteomes" id="UP001329151"/>
    </source>
</evidence>
<dbReference type="InterPro" id="IPR046667">
    <property type="entry name" value="DUF6537"/>
</dbReference>
<dbReference type="NCBIfam" id="NF009589">
    <property type="entry name" value="PRK13030.1"/>
    <property type="match status" value="1"/>
</dbReference>